<keyword evidence="3" id="KW-0436">Ligase</keyword>
<evidence type="ECO:0000256" key="1">
    <source>
        <dbReference type="ARBA" id="ARBA00004275"/>
    </source>
</evidence>
<dbReference type="Pfam" id="PF00501">
    <property type="entry name" value="AMP-binding"/>
    <property type="match status" value="1"/>
</dbReference>
<reference evidence="7" key="1">
    <citation type="journal article" date="2023" name="Insect Mol. Biol.">
        <title>Genome sequencing provides insights into the evolution of gene families encoding plant cell wall-degrading enzymes in longhorned beetles.</title>
        <authorList>
            <person name="Shin N.R."/>
            <person name="Okamura Y."/>
            <person name="Kirsch R."/>
            <person name="Pauchet Y."/>
        </authorList>
    </citation>
    <scope>NUCLEOTIDE SEQUENCE</scope>
    <source>
        <strain evidence="7">MMC_N1</strain>
    </source>
</reference>
<comment type="subcellular location">
    <subcellularLocation>
        <location evidence="1">Peroxisome</location>
    </subcellularLocation>
</comment>
<proteinExistence type="inferred from homology"/>
<comment type="similarity">
    <text evidence="2">Belongs to the ATP-dependent AMP-binding enzyme family.</text>
</comment>
<keyword evidence="5" id="KW-0812">Transmembrane</keyword>
<organism evidence="7 8">
    <name type="scientific">Molorchus minor</name>
    <dbReference type="NCBI Taxonomy" id="1323400"/>
    <lineage>
        <taxon>Eukaryota</taxon>
        <taxon>Metazoa</taxon>
        <taxon>Ecdysozoa</taxon>
        <taxon>Arthropoda</taxon>
        <taxon>Hexapoda</taxon>
        <taxon>Insecta</taxon>
        <taxon>Pterygota</taxon>
        <taxon>Neoptera</taxon>
        <taxon>Endopterygota</taxon>
        <taxon>Coleoptera</taxon>
        <taxon>Polyphaga</taxon>
        <taxon>Cucujiformia</taxon>
        <taxon>Chrysomeloidea</taxon>
        <taxon>Cerambycidae</taxon>
        <taxon>Lamiinae</taxon>
        <taxon>Monochamini</taxon>
        <taxon>Molorchus</taxon>
    </lineage>
</organism>
<name>A0ABQ9JG50_9CUCU</name>
<keyword evidence="5" id="KW-1133">Transmembrane helix</keyword>
<dbReference type="Proteomes" id="UP001162164">
    <property type="component" value="Unassembled WGS sequence"/>
</dbReference>
<keyword evidence="5" id="KW-0472">Membrane</keyword>
<dbReference type="PANTHER" id="PTHR24096:SF149">
    <property type="entry name" value="AMP-BINDING DOMAIN-CONTAINING PROTEIN-RELATED"/>
    <property type="match status" value="1"/>
</dbReference>
<evidence type="ECO:0000313" key="8">
    <source>
        <dbReference type="Proteomes" id="UP001162164"/>
    </source>
</evidence>
<feature type="transmembrane region" description="Helical" evidence="5">
    <location>
        <begin position="227"/>
        <end position="248"/>
    </location>
</feature>
<evidence type="ECO:0000256" key="5">
    <source>
        <dbReference type="SAM" id="Phobius"/>
    </source>
</evidence>
<evidence type="ECO:0000259" key="6">
    <source>
        <dbReference type="Pfam" id="PF00501"/>
    </source>
</evidence>
<gene>
    <name evidence="7" type="ORF">NQ317_010160</name>
</gene>
<accession>A0ABQ9JG50</accession>
<comment type="caution">
    <text evidence="7">The sequence shown here is derived from an EMBL/GenBank/DDBJ whole genome shotgun (WGS) entry which is preliminary data.</text>
</comment>
<keyword evidence="4" id="KW-0576">Peroxisome</keyword>
<dbReference type="EMBL" id="JAPWTJ010000607">
    <property type="protein sequence ID" value="KAJ8976963.1"/>
    <property type="molecule type" value="Genomic_DNA"/>
</dbReference>
<keyword evidence="8" id="KW-1185">Reference proteome</keyword>
<protein>
    <recommendedName>
        <fullName evidence="6">AMP-dependent synthetase/ligase domain-containing protein</fullName>
    </recommendedName>
</protein>
<feature type="transmembrane region" description="Helical" evidence="5">
    <location>
        <begin position="73"/>
        <end position="92"/>
    </location>
</feature>
<evidence type="ECO:0000313" key="7">
    <source>
        <dbReference type="EMBL" id="KAJ8976963.1"/>
    </source>
</evidence>
<dbReference type="Gene3D" id="3.40.50.980">
    <property type="match status" value="2"/>
</dbReference>
<evidence type="ECO:0000256" key="2">
    <source>
        <dbReference type="ARBA" id="ARBA00006432"/>
    </source>
</evidence>
<dbReference type="InterPro" id="IPR000873">
    <property type="entry name" value="AMP-dep_synth/lig_dom"/>
</dbReference>
<feature type="domain" description="AMP-dependent synthetase/ligase" evidence="6">
    <location>
        <begin position="76"/>
        <end position="263"/>
    </location>
</feature>
<dbReference type="SUPFAM" id="SSF56801">
    <property type="entry name" value="Acetyl-CoA synthetase-like"/>
    <property type="match status" value="1"/>
</dbReference>
<dbReference type="PANTHER" id="PTHR24096">
    <property type="entry name" value="LONG-CHAIN-FATTY-ACID--COA LIGASE"/>
    <property type="match status" value="1"/>
</dbReference>
<dbReference type="PROSITE" id="PS00455">
    <property type="entry name" value="AMP_BINDING"/>
    <property type="match status" value="1"/>
</dbReference>
<sequence>MVTEDMKNIVVGPPLERLTDSSLGELLLLLLKTHDNLVLEVDASTGEELPAIILLKRAIKLAKWLKKRRHRHWNSCVIPVATFLAGATFAPLNPDYAPYTSSMELKHVLGLSKPKIIFCSDRKPLIKWRVFCPRHPFIRKLRTVWKRPVETPKCSHVRRYYTSEEIDDDFEATPLDPKEAVATILCSSGTTGMPKGVMCTHDNMTACIDSLRVSANELADSVEPNEALIGLVPFFHSFGFMMMFLNLLGGKKIVVMSRFNSKELPGCINFQINCSTTDTGISFETPVGKTVRSVFYKGDA</sequence>
<dbReference type="InterPro" id="IPR020845">
    <property type="entry name" value="AMP-binding_CS"/>
</dbReference>
<evidence type="ECO:0000256" key="4">
    <source>
        <dbReference type="ARBA" id="ARBA00023140"/>
    </source>
</evidence>
<evidence type="ECO:0000256" key="3">
    <source>
        <dbReference type="ARBA" id="ARBA00022598"/>
    </source>
</evidence>